<accession>A0A6V7UGV6</accession>
<dbReference type="InterPro" id="IPR013099">
    <property type="entry name" value="K_chnl_dom"/>
</dbReference>
<gene>
    <name evidence="12" type="ORF">MENT_LOCUS12873</name>
</gene>
<dbReference type="Gene3D" id="1.10.287.70">
    <property type="match status" value="1"/>
</dbReference>
<keyword evidence="2 8" id="KW-0813">Transport</keyword>
<keyword evidence="7 8" id="KW-0407">Ion channel</keyword>
<organism evidence="12 13">
    <name type="scientific">Meloidogyne enterolobii</name>
    <name type="common">Root-knot nematode worm</name>
    <name type="synonym">Meloidogyne mayaguensis</name>
    <dbReference type="NCBI Taxonomy" id="390850"/>
    <lineage>
        <taxon>Eukaryota</taxon>
        <taxon>Metazoa</taxon>
        <taxon>Ecdysozoa</taxon>
        <taxon>Nematoda</taxon>
        <taxon>Chromadorea</taxon>
        <taxon>Rhabditida</taxon>
        <taxon>Tylenchina</taxon>
        <taxon>Tylenchomorpha</taxon>
        <taxon>Tylenchoidea</taxon>
        <taxon>Meloidogynidae</taxon>
        <taxon>Meloidogyninae</taxon>
        <taxon>Meloidogyne</taxon>
    </lineage>
</organism>
<evidence type="ECO:0000313" key="13">
    <source>
        <dbReference type="Proteomes" id="UP000580250"/>
    </source>
</evidence>
<dbReference type="GO" id="GO:0005886">
    <property type="term" value="C:plasma membrane"/>
    <property type="evidence" value="ECO:0007669"/>
    <property type="project" value="TreeGrafter"/>
</dbReference>
<evidence type="ECO:0000256" key="1">
    <source>
        <dbReference type="ARBA" id="ARBA00004141"/>
    </source>
</evidence>
<evidence type="ECO:0000256" key="3">
    <source>
        <dbReference type="ARBA" id="ARBA00022692"/>
    </source>
</evidence>
<name>A0A6V7UGV6_MELEN</name>
<evidence type="ECO:0000256" key="4">
    <source>
        <dbReference type="ARBA" id="ARBA00022989"/>
    </source>
</evidence>
<evidence type="ECO:0000256" key="7">
    <source>
        <dbReference type="ARBA" id="ARBA00023303"/>
    </source>
</evidence>
<evidence type="ECO:0000256" key="5">
    <source>
        <dbReference type="ARBA" id="ARBA00023065"/>
    </source>
</evidence>
<dbReference type="PANTHER" id="PTHR11003">
    <property type="entry name" value="POTASSIUM CHANNEL, SUBFAMILY K"/>
    <property type="match status" value="1"/>
</dbReference>
<dbReference type="GO" id="GO:0015271">
    <property type="term" value="F:outward rectifier potassium channel activity"/>
    <property type="evidence" value="ECO:0007669"/>
    <property type="project" value="TreeGrafter"/>
</dbReference>
<proteinExistence type="inferred from homology"/>
<dbReference type="AlphaFoldDB" id="A0A6V7UGV6"/>
<feature type="domain" description="Potassium channel" evidence="11">
    <location>
        <begin position="89"/>
        <end position="146"/>
    </location>
</feature>
<evidence type="ECO:0000256" key="8">
    <source>
        <dbReference type="RuleBase" id="RU003857"/>
    </source>
</evidence>
<keyword evidence="5 8" id="KW-0406">Ion transport</keyword>
<comment type="caution">
    <text evidence="12">The sequence shown here is derived from an EMBL/GenBank/DDBJ whole genome shotgun (WGS) entry which is preliminary data.</text>
</comment>
<sequence length="584" mass="67751">MIFGALLFWLTENKAEFERQIEKIQYYELIRKEFLTNIKLTFNDESLEEGQRNKLFGILVEDLFEQLDIPSFHSDIDEEEKRNKIKNEQEWTFVTAMYFSGTLFTTIGYGDIACETNIGQIGTVIYSIIGIPLMLITLNELGKFLYKTINELMACLDKNWQKYFLNNIRRCLNCAPKKSSQQSRRSKIIDSTKHSLRSTQKELERKATHFFKDQRIAQREIFDHFDARTTTTLTSEDLQKISRVTTDSDPVDNLTKNLIETGSINESHQDNKEEDQDSNDQEDQEVPRMHVLVAITFTVSWVLFCAALFKHVEDWTYSKSLYFVCISLLTVGLGDVKVSRRGYMLIFFVFVMIGLSLVSMCINVIQNSIEDFYKRLLAQTLENYKQGDGSKIEHNFLAKVLLPLLGKRRKESMMRQMREKAVKSGIELPNTFEGIFDGSKEDTSTESNVSDVEVEIQLPSPSLSLKTEENEESIHEKPALLEIPQEGWFRQRRPSFQLDEDQMRMIPYVDSDVFSMNNNIIDNNYIYTRERNESNHQIDNNNNEKDDEDDLIPHLKVVQGAIVLTENGEQQMVHSIVCSNSHLP</sequence>
<feature type="transmembrane region" description="Helical" evidence="10">
    <location>
        <begin position="291"/>
        <end position="309"/>
    </location>
</feature>
<evidence type="ECO:0000256" key="2">
    <source>
        <dbReference type="ARBA" id="ARBA00022448"/>
    </source>
</evidence>
<feature type="region of interest" description="Disordered" evidence="9">
    <location>
        <begin position="262"/>
        <end position="283"/>
    </location>
</feature>
<feature type="transmembrane region" description="Helical" evidence="10">
    <location>
        <begin position="118"/>
        <end position="138"/>
    </location>
</feature>
<comment type="subcellular location">
    <subcellularLocation>
        <location evidence="1">Membrane</location>
        <topology evidence="1">Multi-pass membrane protein</topology>
    </subcellularLocation>
</comment>
<protein>
    <recommendedName>
        <fullName evidence="11">Potassium channel domain-containing protein</fullName>
    </recommendedName>
</protein>
<dbReference type="Pfam" id="PF07885">
    <property type="entry name" value="Ion_trans_2"/>
    <property type="match status" value="2"/>
</dbReference>
<evidence type="ECO:0000256" key="10">
    <source>
        <dbReference type="SAM" id="Phobius"/>
    </source>
</evidence>
<dbReference type="EMBL" id="CAJEWN010000068">
    <property type="protein sequence ID" value="CAD2157893.1"/>
    <property type="molecule type" value="Genomic_DNA"/>
</dbReference>
<keyword evidence="4 10" id="KW-1133">Transmembrane helix</keyword>
<keyword evidence="3 8" id="KW-0812">Transmembrane</keyword>
<keyword evidence="6 10" id="KW-0472">Membrane</keyword>
<evidence type="ECO:0000256" key="6">
    <source>
        <dbReference type="ARBA" id="ARBA00023136"/>
    </source>
</evidence>
<feature type="transmembrane region" description="Helical" evidence="10">
    <location>
        <begin position="345"/>
        <end position="365"/>
    </location>
</feature>
<dbReference type="Proteomes" id="UP000580250">
    <property type="component" value="Unassembled WGS sequence"/>
</dbReference>
<dbReference type="GO" id="GO:0022841">
    <property type="term" value="F:potassium ion leak channel activity"/>
    <property type="evidence" value="ECO:0007669"/>
    <property type="project" value="TreeGrafter"/>
</dbReference>
<dbReference type="PANTHER" id="PTHR11003:SF312">
    <property type="entry name" value="POTASSIUM CHANNEL DOMAIN-CONTAINING PROTEIN"/>
    <property type="match status" value="1"/>
</dbReference>
<comment type="similarity">
    <text evidence="8">Belongs to the two pore domain potassium channel (TC 1.A.1.8) family.</text>
</comment>
<evidence type="ECO:0000259" key="11">
    <source>
        <dbReference type="Pfam" id="PF07885"/>
    </source>
</evidence>
<evidence type="ECO:0000313" key="12">
    <source>
        <dbReference type="EMBL" id="CAD2157893.1"/>
    </source>
</evidence>
<feature type="domain" description="Potassium channel" evidence="11">
    <location>
        <begin position="297"/>
        <end position="369"/>
    </location>
</feature>
<evidence type="ECO:0000256" key="9">
    <source>
        <dbReference type="SAM" id="MobiDB-lite"/>
    </source>
</evidence>
<dbReference type="GO" id="GO:0030322">
    <property type="term" value="P:stabilization of membrane potential"/>
    <property type="evidence" value="ECO:0007669"/>
    <property type="project" value="TreeGrafter"/>
</dbReference>
<dbReference type="PRINTS" id="PR01333">
    <property type="entry name" value="2POREKCHANEL"/>
</dbReference>
<dbReference type="InterPro" id="IPR003280">
    <property type="entry name" value="2pore_dom_K_chnl"/>
</dbReference>
<reference evidence="12 13" key="1">
    <citation type="submission" date="2020-08" db="EMBL/GenBank/DDBJ databases">
        <authorList>
            <person name="Koutsovoulos G."/>
            <person name="Danchin GJ E."/>
        </authorList>
    </citation>
    <scope>NUCLEOTIDE SEQUENCE [LARGE SCALE GENOMIC DNA]</scope>
</reference>
<feature type="compositionally biased region" description="Acidic residues" evidence="9">
    <location>
        <begin position="272"/>
        <end position="283"/>
    </location>
</feature>
<feature type="transmembrane region" description="Helical" evidence="10">
    <location>
        <begin position="91"/>
        <end position="112"/>
    </location>
</feature>
<dbReference type="SUPFAM" id="SSF81324">
    <property type="entry name" value="Voltage-gated potassium channels"/>
    <property type="match status" value="2"/>
</dbReference>
<dbReference type="OrthoDB" id="297496at2759"/>